<gene>
    <name evidence="6" type="primary">TPHA0H01230</name>
    <name evidence="6" type="ordered locus">TPHA_0H01230</name>
</gene>
<dbReference type="EMBL" id="HE612863">
    <property type="protein sequence ID" value="CCE64331.1"/>
    <property type="molecule type" value="Genomic_DNA"/>
</dbReference>
<keyword evidence="4" id="KW-0521">NADP</keyword>
<dbReference type="GO" id="GO:0004499">
    <property type="term" value="F:N,N-dimethylaniline monooxygenase activity"/>
    <property type="evidence" value="ECO:0007669"/>
    <property type="project" value="EnsemblFungi"/>
</dbReference>
<dbReference type="OMA" id="MVTPLWK"/>
<evidence type="ECO:0000256" key="1">
    <source>
        <dbReference type="ARBA" id="ARBA00009183"/>
    </source>
</evidence>
<dbReference type="GO" id="GO:0005789">
    <property type="term" value="C:endoplasmic reticulum membrane"/>
    <property type="evidence" value="ECO:0007669"/>
    <property type="project" value="EnsemblFungi"/>
</dbReference>
<keyword evidence="5" id="KW-0560">Oxidoreductase</keyword>
<evidence type="ECO:0000256" key="3">
    <source>
        <dbReference type="ARBA" id="ARBA00022827"/>
    </source>
</evidence>
<dbReference type="AlphaFoldDB" id="G8BX27"/>
<dbReference type="eggNOG" id="KOG1399">
    <property type="taxonomic scope" value="Eukaryota"/>
</dbReference>
<dbReference type="PANTHER" id="PTHR23023">
    <property type="entry name" value="DIMETHYLANILINE MONOOXYGENASE"/>
    <property type="match status" value="1"/>
</dbReference>
<dbReference type="InterPro" id="IPR000960">
    <property type="entry name" value="Flavin_mOase"/>
</dbReference>
<dbReference type="OrthoDB" id="66881at2759"/>
<dbReference type="STRING" id="1071381.G8BX27"/>
<evidence type="ECO:0000313" key="6">
    <source>
        <dbReference type="EMBL" id="CCE64331.1"/>
    </source>
</evidence>
<dbReference type="KEGG" id="tpf:TPHA_0H01230"/>
<protein>
    <recommendedName>
        <fullName evidence="8">Flavin-containing monooxygenase</fullName>
    </recommendedName>
</protein>
<dbReference type="GeneID" id="11533866"/>
<dbReference type="InterPro" id="IPR036188">
    <property type="entry name" value="FAD/NAD-bd_sf"/>
</dbReference>
<evidence type="ECO:0000256" key="2">
    <source>
        <dbReference type="ARBA" id="ARBA00022630"/>
    </source>
</evidence>
<name>G8BX27_TETPH</name>
<evidence type="ECO:0008006" key="8">
    <source>
        <dbReference type="Google" id="ProtNLM"/>
    </source>
</evidence>
<dbReference type="InterPro" id="IPR050346">
    <property type="entry name" value="FMO-like"/>
</dbReference>
<dbReference type="Proteomes" id="UP000005666">
    <property type="component" value="Chromosome 8"/>
</dbReference>
<evidence type="ECO:0000256" key="5">
    <source>
        <dbReference type="ARBA" id="ARBA00023002"/>
    </source>
</evidence>
<accession>G8BX27</accession>
<keyword evidence="7" id="KW-1185">Reference proteome</keyword>
<dbReference type="GO" id="GO:0006457">
    <property type="term" value="P:protein folding"/>
    <property type="evidence" value="ECO:0007669"/>
    <property type="project" value="EnsemblFungi"/>
</dbReference>
<organism evidence="6 7">
    <name type="scientific">Tetrapisispora phaffii (strain ATCC 24235 / CBS 4417 / NBRC 1672 / NRRL Y-8282 / UCD 70-5)</name>
    <name type="common">Yeast</name>
    <name type="synonym">Fabospora phaffii</name>
    <dbReference type="NCBI Taxonomy" id="1071381"/>
    <lineage>
        <taxon>Eukaryota</taxon>
        <taxon>Fungi</taxon>
        <taxon>Dikarya</taxon>
        <taxon>Ascomycota</taxon>
        <taxon>Saccharomycotina</taxon>
        <taxon>Saccharomycetes</taxon>
        <taxon>Saccharomycetales</taxon>
        <taxon>Saccharomycetaceae</taxon>
        <taxon>Tetrapisispora</taxon>
    </lineage>
</organism>
<dbReference type="RefSeq" id="XP_003686765.1">
    <property type="nucleotide sequence ID" value="XM_003686717.1"/>
</dbReference>
<keyword evidence="2" id="KW-0285">Flavoprotein</keyword>
<reference evidence="6 7" key="1">
    <citation type="journal article" date="2011" name="Proc. Natl. Acad. Sci. U.S.A.">
        <title>Evolutionary erosion of yeast sex chromosomes by mating-type switching accidents.</title>
        <authorList>
            <person name="Gordon J.L."/>
            <person name="Armisen D."/>
            <person name="Proux-Wera E."/>
            <person name="Oheigeartaigh S.S."/>
            <person name="Byrne K.P."/>
            <person name="Wolfe K.H."/>
        </authorList>
    </citation>
    <scope>NUCLEOTIDE SEQUENCE [LARGE SCALE GENOMIC DNA]</scope>
    <source>
        <strain evidence="7">ATCC 24235 / CBS 4417 / NBRC 1672 / NRRL Y-8282 / UCD 70-5</strain>
    </source>
</reference>
<dbReference type="SUPFAM" id="SSF51905">
    <property type="entry name" value="FAD/NAD(P)-binding domain"/>
    <property type="match status" value="1"/>
</dbReference>
<keyword evidence="3" id="KW-0274">FAD</keyword>
<evidence type="ECO:0000313" key="7">
    <source>
        <dbReference type="Proteomes" id="UP000005666"/>
    </source>
</evidence>
<dbReference type="PRINTS" id="PR00370">
    <property type="entry name" value="FMOXYGENASE"/>
</dbReference>
<dbReference type="InterPro" id="IPR020946">
    <property type="entry name" value="Flavin_mOase-like"/>
</dbReference>
<dbReference type="HOGENOM" id="CLU_006909_5_0_1"/>
<dbReference type="Pfam" id="PF00743">
    <property type="entry name" value="FMO-like"/>
    <property type="match status" value="2"/>
</dbReference>
<dbReference type="GO" id="GO:0050661">
    <property type="term" value="F:NADP binding"/>
    <property type="evidence" value="ECO:0007669"/>
    <property type="project" value="InterPro"/>
</dbReference>
<sequence length="456" mass="52843">MTYINNTKKLAIIGAGPGGLATARVFLRNCPQYRIDLFEKQSSIGGVWNYDDNNKDGKVMYDHLETNICKQLMQFSDFPFPEDVSTFPKRKDVLHYLKSYYEKFLKNKDNLVMHLETKVENIEKVETESKWRITTINLSNKETKTELYDYVIVSNGHYEYCNFPTNILGMKESLEEKMVFHSKDFQNCQFAKDKTVVVIGNGSSGQDIVVQLATVAKKVYNSVNELSKNDMIHDLLWEMGCVEFVPKIVECDAKTHTVSLLDGRVINDIDYIICATGYKYNFPFMEKRLKNILLTNNPNGDIASDSGSGRVYNLWEQILYTNDHSIGFILLSQMIIPFPLAELQAAVLSQVFENKIHIPHTFKPDNNSESYHSFPELTDIEYYRHLQKLLDDTNYDPTSNFKPVKWDTYHRELRSTSKDNKTERNKMLIKHAKILREKGLPYKLIPIEEDELEKLA</sequence>
<comment type="similarity">
    <text evidence="1">Belongs to the FMO family.</text>
</comment>
<evidence type="ECO:0000256" key="4">
    <source>
        <dbReference type="ARBA" id="ARBA00022857"/>
    </source>
</evidence>
<dbReference type="GO" id="GO:0050660">
    <property type="term" value="F:flavin adenine dinucleotide binding"/>
    <property type="evidence" value="ECO:0007669"/>
    <property type="project" value="InterPro"/>
</dbReference>
<proteinExistence type="inferred from homology"/>
<dbReference type="Gene3D" id="3.50.50.60">
    <property type="entry name" value="FAD/NAD(P)-binding domain"/>
    <property type="match status" value="2"/>
</dbReference>